<reference evidence="6" key="1">
    <citation type="journal article" date="2012" name="Nature">
        <title>The oyster genome reveals stress adaptation and complexity of shell formation.</title>
        <authorList>
            <person name="Zhang G."/>
            <person name="Fang X."/>
            <person name="Guo X."/>
            <person name="Li L."/>
            <person name="Luo R."/>
            <person name="Xu F."/>
            <person name="Yang P."/>
            <person name="Zhang L."/>
            <person name="Wang X."/>
            <person name="Qi H."/>
            <person name="Xiong Z."/>
            <person name="Que H."/>
            <person name="Xie Y."/>
            <person name="Holland P.W."/>
            <person name="Paps J."/>
            <person name="Zhu Y."/>
            <person name="Wu F."/>
            <person name="Chen Y."/>
            <person name="Wang J."/>
            <person name="Peng C."/>
            <person name="Meng J."/>
            <person name="Yang L."/>
            <person name="Liu J."/>
            <person name="Wen B."/>
            <person name="Zhang N."/>
            <person name="Huang Z."/>
            <person name="Zhu Q."/>
            <person name="Feng Y."/>
            <person name="Mount A."/>
            <person name="Hedgecock D."/>
            <person name="Xu Z."/>
            <person name="Liu Y."/>
            <person name="Domazet-Loso T."/>
            <person name="Du Y."/>
            <person name="Sun X."/>
            <person name="Zhang S."/>
            <person name="Liu B."/>
            <person name="Cheng P."/>
            <person name="Jiang X."/>
            <person name="Li J."/>
            <person name="Fan D."/>
            <person name="Wang W."/>
            <person name="Fu W."/>
            <person name="Wang T."/>
            <person name="Wang B."/>
            <person name="Zhang J."/>
            <person name="Peng Z."/>
            <person name="Li Y."/>
            <person name="Li N."/>
            <person name="Wang J."/>
            <person name="Chen M."/>
            <person name="He Y."/>
            <person name="Tan F."/>
            <person name="Song X."/>
            <person name="Zheng Q."/>
            <person name="Huang R."/>
            <person name="Yang H."/>
            <person name="Du X."/>
            <person name="Chen L."/>
            <person name="Yang M."/>
            <person name="Gaffney P.M."/>
            <person name="Wang S."/>
            <person name="Luo L."/>
            <person name="She Z."/>
            <person name="Ming Y."/>
            <person name="Huang W."/>
            <person name="Zhang S."/>
            <person name="Huang B."/>
            <person name="Zhang Y."/>
            <person name="Qu T."/>
            <person name="Ni P."/>
            <person name="Miao G."/>
            <person name="Wang J."/>
            <person name="Wang Q."/>
            <person name="Steinberg C.E."/>
            <person name="Wang H."/>
            <person name="Li N."/>
            <person name="Qian L."/>
            <person name="Zhang G."/>
            <person name="Li Y."/>
            <person name="Yang H."/>
            <person name="Liu X."/>
            <person name="Wang J."/>
            <person name="Yin Y."/>
            <person name="Wang J."/>
        </authorList>
    </citation>
    <scope>NUCLEOTIDE SEQUENCE [LARGE SCALE GENOMIC DNA]</scope>
    <source>
        <strain evidence="6">05x7-T-G4-1.051#20</strain>
    </source>
</reference>
<evidence type="ECO:0000313" key="6">
    <source>
        <dbReference type="EMBL" id="EKC42912.1"/>
    </source>
</evidence>
<keyword evidence="4" id="KW-0472">Membrane</keyword>
<dbReference type="AlphaFoldDB" id="K1R0P6"/>
<dbReference type="GO" id="GO:0016020">
    <property type="term" value="C:membrane"/>
    <property type="evidence" value="ECO:0007669"/>
    <property type="project" value="UniProtKB-SubCell"/>
</dbReference>
<name>K1R0P6_MAGGI</name>
<dbReference type="Pfam" id="PF10324">
    <property type="entry name" value="7TM_GPCR_Srw"/>
    <property type="match status" value="1"/>
</dbReference>
<dbReference type="PANTHER" id="PTHR47023">
    <property type="entry name" value="SEX PEPTIDE RECEPTOR"/>
    <property type="match status" value="1"/>
</dbReference>
<keyword evidence="2" id="KW-0812">Transmembrane</keyword>
<accession>K1R0P6</accession>
<evidence type="ECO:0000259" key="5">
    <source>
        <dbReference type="PROSITE" id="PS50262"/>
    </source>
</evidence>
<dbReference type="PROSITE" id="PS50262">
    <property type="entry name" value="G_PROTEIN_RECEP_F1_2"/>
    <property type="match status" value="1"/>
</dbReference>
<evidence type="ECO:0000256" key="1">
    <source>
        <dbReference type="ARBA" id="ARBA00004370"/>
    </source>
</evidence>
<evidence type="ECO:0000256" key="3">
    <source>
        <dbReference type="ARBA" id="ARBA00022989"/>
    </source>
</evidence>
<dbReference type="EMBL" id="JH817099">
    <property type="protein sequence ID" value="EKC42912.1"/>
    <property type="molecule type" value="Genomic_DNA"/>
</dbReference>
<dbReference type="InterPro" id="IPR019427">
    <property type="entry name" value="7TM_GPCR_serpentine_rcpt_Srw"/>
</dbReference>
<keyword evidence="6" id="KW-0675">Receptor</keyword>
<protein>
    <submittedName>
        <fullName evidence="6">FMRFamide receptor</fullName>
    </submittedName>
</protein>
<dbReference type="OMA" id="CIVEMPI"/>
<dbReference type="Gene3D" id="1.20.1070.10">
    <property type="entry name" value="Rhodopsin 7-helix transmembrane proteins"/>
    <property type="match status" value="1"/>
</dbReference>
<dbReference type="GO" id="GO:0008528">
    <property type="term" value="F:G protein-coupled peptide receptor activity"/>
    <property type="evidence" value="ECO:0007669"/>
    <property type="project" value="InterPro"/>
</dbReference>
<dbReference type="InParanoid" id="K1R0P6"/>
<proteinExistence type="predicted"/>
<evidence type="ECO:0000256" key="4">
    <source>
        <dbReference type="ARBA" id="ARBA00023136"/>
    </source>
</evidence>
<dbReference type="InterPro" id="IPR000276">
    <property type="entry name" value="GPCR_Rhodpsn"/>
</dbReference>
<feature type="domain" description="G-protein coupled receptors family 1 profile" evidence="5">
    <location>
        <begin position="69"/>
        <end position="350"/>
    </location>
</feature>
<dbReference type="KEGG" id="crg:105336064"/>
<dbReference type="InterPro" id="IPR053071">
    <property type="entry name" value="GPCR1-related_rcpt"/>
</dbReference>
<dbReference type="PRINTS" id="PR00237">
    <property type="entry name" value="GPCRRHODOPSN"/>
</dbReference>
<dbReference type="SUPFAM" id="SSF81321">
    <property type="entry name" value="Family A G protein-coupled receptor-like"/>
    <property type="match status" value="1"/>
</dbReference>
<keyword evidence="3" id="KW-1133">Transmembrane helix</keyword>
<dbReference type="InterPro" id="IPR017452">
    <property type="entry name" value="GPCR_Rhodpsn_7TM"/>
</dbReference>
<gene>
    <name evidence="6" type="ORF">CGI_10028887</name>
</gene>
<dbReference type="CDD" id="cd14978">
    <property type="entry name" value="7tmA_FMRFamide_R-like"/>
    <property type="match status" value="1"/>
</dbReference>
<dbReference type="OrthoDB" id="5962323at2759"/>
<organism evidence="6">
    <name type="scientific">Magallana gigas</name>
    <name type="common">Pacific oyster</name>
    <name type="synonym">Crassostrea gigas</name>
    <dbReference type="NCBI Taxonomy" id="29159"/>
    <lineage>
        <taxon>Eukaryota</taxon>
        <taxon>Metazoa</taxon>
        <taxon>Spiralia</taxon>
        <taxon>Lophotrochozoa</taxon>
        <taxon>Mollusca</taxon>
        <taxon>Bivalvia</taxon>
        <taxon>Autobranchia</taxon>
        <taxon>Pteriomorphia</taxon>
        <taxon>Ostreida</taxon>
        <taxon>Ostreoidea</taxon>
        <taxon>Ostreidae</taxon>
        <taxon>Magallana</taxon>
    </lineage>
</organism>
<sequence length="407" mass="46956">MMEGLSESDLQWLEDYIKSQENINSTSKDRQNGAAFSFGLNFQEFHDTEISLPVFGYVTPILCLVVLVTNVLFVVVFSKLKMNSPTHFVLRCIAIVDTLTILLPTPMYVYVYSLMNYRDFISFEVCYIWEYMTVFLPTITHTASIWLTTLLALQRYICVSYPLNVRLWCGIKRTYIFAFFIFILAIGCHLSRFFEYKYTRTSVQSLLDPNQEITTCFRTPSDFVDEVYVVAYSWVRAIAVNIIPCVAMIVFSTIMLVRIRVAEKRRHTIRRRSTFGSGENEPRDSRLTTWLVILIVNSVCIVEMPIAAYYVMVATNLTTGENLISANSHTIEIVLNLLVQVSYPIHFVLYCTMSEGFRLTLVAMFLNKWRKLRQIICKEDEDKSGRTSRSISVVSSVDTRSVIFNTI</sequence>
<comment type="subcellular location">
    <subcellularLocation>
        <location evidence="1">Membrane</location>
    </subcellularLocation>
</comment>
<evidence type="ECO:0000256" key="2">
    <source>
        <dbReference type="ARBA" id="ARBA00022692"/>
    </source>
</evidence>
<dbReference type="HOGENOM" id="CLU_009579_24_5_1"/>
<dbReference type="PANTHER" id="PTHR47023:SF1">
    <property type="entry name" value="SEX PEPTIDE RECEPTOR"/>
    <property type="match status" value="1"/>
</dbReference>